<keyword evidence="3" id="KW-1185">Reference proteome</keyword>
<dbReference type="OrthoDB" id="5307331at2759"/>
<evidence type="ECO:0000256" key="1">
    <source>
        <dbReference type="SAM" id="MobiDB-lite"/>
    </source>
</evidence>
<reference evidence="2 3" key="1">
    <citation type="submission" date="2015-09" db="EMBL/GenBank/DDBJ databases">
        <title>Draft genome of a European isolate of the apple canker pathogen Neonectria ditissima.</title>
        <authorList>
            <person name="Gomez-Cortecero A."/>
            <person name="Harrison R.J."/>
            <person name="Armitage A.D."/>
        </authorList>
    </citation>
    <scope>NUCLEOTIDE SEQUENCE [LARGE SCALE GENOMIC DNA]</scope>
    <source>
        <strain evidence="2 3">R09/05</strain>
    </source>
</reference>
<feature type="compositionally biased region" description="Low complexity" evidence="1">
    <location>
        <begin position="85"/>
        <end position="94"/>
    </location>
</feature>
<gene>
    <name evidence="2" type="ORF">AK830_g10509</name>
</gene>
<dbReference type="AlphaFoldDB" id="A0A0N8H5F9"/>
<evidence type="ECO:0000313" key="2">
    <source>
        <dbReference type="EMBL" id="KPM36060.1"/>
    </source>
</evidence>
<feature type="compositionally biased region" description="Pro residues" evidence="1">
    <location>
        <begin position="911"/>
        <end position="920"/>
    </location>
</feature>
<dbReference type="EMBL" id="LKCW01000220">
    <property type="protein sequence ID" value="KPM36060.1"/>
    <property type="molecule type" value="Genomic_DNA"/>
</dbReference>
<organism evidence="2 3">
    <name type="scientific">Neonectria ditissima</name>
    <dbReference type="NCBI Taxonomy" id="78410"/>
    <lineage>
        <taxon>Eukaryota</taxon>
        <taxon>Fungi</taxon>
        <taxon>Dikarya</taxon>
        <taxon>Ascomycota</taxon>
        <taxon>Pezizomycotina</taxon>
        <taxon>Sordariomycetes</taxon>
        <taxon>Hypocreomycetidae</taxon>
        <taxon>Hypocreales</taxon>
        <taxon>Nectriaceae</taxon>
        <taxon>Neonectria</taxon>
    </lineage>
</organism>
<sequence>MASSNEMPFLEESRDSFYSGMLAQNDYSSAAPTNFDGDNYGILPSPAFDSLEDAINADFFKELASIGTSNEPQVALSAVGQDPFATTSSATTTSGPNNEASLKPAAPIEPQPMPSYQPESVYPNPDIAWQPRGAYGNIIQQQNPSMTTLNSAAPQFNDYSGNANGNYQYLVPTTNAYQGSSYNIPTASANTLQQSFNMQAPPSNNFQMAAPGANGFQMAAPMANISHPAAPQAYAYQQAGGIPMGTSFKQPIPMANTSHPAAPQAYAYQQAGGIPMGTSFQQAAPMANTFQQPAHLANNSQSAAPMVNNTLPAALPANNLQTATPVAGLSEDLFANWDPNEDYFPPNIVSSERKHKRTKDHKCLPSFVYTERLPDIPSWSSANGRPLFSYSKDGQWDHNLEFSREELAFYMGNCPRPMTMWLQNCPAQSNHRLDARDRRCRWRDCPLDGNTIQAGWLRVAFDEFADLTSAGRKDPFKVAGSMHFWCFEQCFDPLQLFNTGRLRPELRKFIKETKNPMILTRDSDSGIIDGALKPWILAQRRTPSKVFPRPHSESLSCCLIEYHLNNQTRARHNARMKRNANRRTSECKTLDIHKGDLGFYAMKRKEERDNPNRPGRWGKAAPVKTEEFDATKIGDEENPQSPADCIIVAAQPASNVMPTTPVAPTVTKNTGEVIDVDRLAPGTDHGAKTATPAPTYGHVSKAEFRLPGAPESIGKSEDKVTEAGKPAPKKRSRSIVSNEDLYGGSPKRRRISEAQQPISKTPAQTDDSSTQNTVGNGQVNPNNKPERRDIPGEAKPAQRSVPETPAQSGDSSALSIAESVRLSVSPSLKRRSIPKEESDLQQLSPRKRTRSQTPSLDSLFGDAPSPARPCSREEERDGERQAEGVAKSIAERRRSVRSVSLQMGRSNMLRFPPPSAPASA</sequence>
<feature type="compositionally biased region" description="Polar residues" evidence="1">
    <location>
        <begin position="753"/>
        <end position="783"/>
    </location>
</feature>
<accession>A0A0N8H5F9</accession>
<feature type="compositionally biased region" description="Basic and acidic residues" evidence="1">
    <location>
        <begin position="870"/>
        <end position="882"/>
    </location>
</feature>
<comment type="caution">
    <text evidence="2">The sequence shown here is derived from an EMBL/GenBank/DDBJ whole genome shotgun (WGS) entry which is preliminary data.</text>
</comment>
<protein>
    <submittedName>
        <fullName evidence="2">Uncharacterized protein</fullName>
    </submittedName>
</protein>
<evidence type="ECO:0000313" key="3">
    <source>
        <dbReference type="Proteomes" id="UP000050424"/>
    </source>
</evidence>
<feature type="region of interest" description="Disordered" evidence="1">
    <location>
        <begin position="85"/>
        <end position="119"/>
    </location>
</feature>
<proteinExistence type="predicted"/>
<name>A0A0N8H5F9_9HYPO</name>
<dbReference type="Proteomes" id="UP000050424">
    <property type="component" value="Unassembled WGS sequence"/>
</dbReference>
<feature type="region of interest" description="Disordered" evidence="1">
    <location>
        <begin position="679"/>
        <end position="920"/>
    </location>
</feature>
<feature type="compositionally biased region" description="Polar residues" evidence="1">
    <location>
        <begin position="805"/>
        <end position="814"/>
    </location>
</feature>